<keyword evidence="2 4" id="KW-0689">Ribosomal protein</keyword>
<dbReference type="EMBL" id="KZ992912">
    <property type="protein sequence ID" value="RKP06302.1"/>
    <property type="molecule type" value="Genomic_DNA"/>
</dbReference>
<dbReference type="STRING" id="78915.A0A4P9XKL9"/>
<evidence type="ECO:0000256" key="4">
    <source>
        <dbReference type="RuleBase" id="RU000665"/>
    </source>
</evidence>
<dbReference type="Pfam" id="PF01158">
    <property type="entry name" value="Ribosomal_L36e"/>
    <property type="match status" value="1"/>
</dbReference>
<dbReference type="GO" id="GO:1990904">
    <property type="term" value="C:ribonucleoprotein complex"/>
    <property type="evidence" value="ECO:0007669"/>
    <property type="project" value="UniProtKB-KW"/>
</dbReference>
<reference evidence="7" key="1">
    <citation type="journal article" date="2018" name="Nat. Microbiol.">
        <title>Leveraging single-cell genomics to expand the fungal tree of life.</title>
        <authorList>
            <person name="Ahrendt S.R."/>
            <person name="Quandt C.A."/>
            <person name="Ciobanu D."/>
            <person name="Clum A."/>
            <person name="Salamov A."/>
            <person name="Andreopoulos B."/>
            <person name="Cheng J.F."/>
            <person name="Woyke T."/>
            <person name="Pelin A."/>
            <person name="Henrissat B."/>
            <person name="Reynolds N.K."/>
            <person name="Benny G.L."/>
            <person name="Smith M.E."/>
            <person name="James T.Y."/>
            <person name="Grigoriev I.V."/>
        </authorList>
    </citation>
    <scope>NUCLEOTIDE SEQUENCE [LARGE SCALE GENOMIC DNA]</scope>
    <source>
        <strain evidence="7">RSA 1356</strain>
    </source>
</reference>
<proteinExistence type="inferred from homology"/>
<dbReference type="InterPro" id="IPR000509">
    <property type="entry name" value="Ribosomal_eL36"/>
</dbReference>
<dbReference type="GO" id="GO:0006412">
    <property type="term" value="P:translation"/>
    <property type="evidence" value="ECO:0007669"/>
    <property type="project" value="InterPro"/>
</dbReference>
<evidence type="ECO:0000313" key="6">
    <source>
        <dbReference type="EMBL" id="RKP06302.1"/>
    </source>
</evidence>
<sequence>TTKTNIIIGKNKGFPTTPRTVKPRPASNKGRLGSRTKFVRELIREVAGFAPYERRVMELLKNGKDKRARKLAKKRVGDAG</sequence>
<protein>
    <recommendedName>
        <fullName evidence="4">60S ribosomal protein L36</fullName>
    </recommendedName>
</protein>
<dbReference type="InterPro" id="IPR038097">
    <property type="entry name" value="Ribosomal_eL36_sf"/>
</dbReference>
<organism evidence="6 7">
    <name type="scientific">Thamnocephalis sphaerospora</name>
    <dbReference type="NCBI Taxonomy" id="78915"/>
    <lineage>
        <taxon>Eukaryota</taxon>
        <taxon>Fungi</taxon>
        <taxon>Fungi incertae sedis</taxon>
        <taxon>Zoopagomycota</taxon>
        <taxon>Zoopagomycotina</taxon>
        <taxon>Zoopagomycetes</taxon>
        <taxon>Zoopagales</taxon>
        <taxon>Sigmoideomycetaceae</taxon>
        <taxon>Thamnocephalis</taxon>
    </lineage>
</organism>
<accession>A0A4P9XKL9</accession>
<name>A0A4P9XKL9_9FUNG</name>
<dbReference type="PROSITE" id="PS01190">
    <property type="entry name" value="RIBOSOMAL_L36E"/>
    <property type="match status" value="1"/>
</dbReference>
<feature type="non-terminal residue" evidence="6">
    <location>
        <position position="80"/>
    </location>
</feature>
<dbReference type="AlphaFoldDB" id="A0A4P9XKL9"/>
<dbReference type="Gene3D" id="1.10.10.1760">
    <property type="entry name" value="60S ribosomal protein L36"/>
    <property type="match status" value="1"/>
</dbReference>
<evidence type="ECO:0000256" key="5">
    <source>
        <dbReference type="SAM" id="MobiDB-lite"/>
    </source>
</evidence>
<evidence type="ECO:0000256" key="2">
    <source>
        <dbReference type="ARBA" id="ARBA00022980"/>
    </source>
</evidence>
<dbReference type="FunFam" id="1.10.10.1760:FF:000001">
    <property type="entry name" value="60S ribosomal protein L36"/>
    <property type="match status" value="1"/>
</dbReference>
<dbReference type="GO" id="GO:0003735">
    <property type="term" value="F:structural constituent of ribosome"/>
    <property type="evidence" value="ECO:0007669"/>
    <property type="project" value="InterPro"/>
</dbReference>
<keyword evidence="3 4" id="KW-0687">Ribonucleoprotein</keyword>
<evidence type="ECO:0000256" key="1">
    <source>
        <dbReference type="ARBA" id="ARBA00006509"/>
    </source>
</evidence>
<feature type="non-terminal residue" evidence="6">
    <location>
        <position position="1"/>
    </location>
</feature>
<comment type="similarity">
    <text evidence="1 4">Belongs to the eukaryotic ribosomal protein eL36 family.</text>
</comment>
<dbReference type="Proteomes" id="UP000271241">
    <property type="component" value="Unassembled WGS sequence"/>
</dbReference>
<dbReference type="PANTHER" id="PTHR10114">
    <property type="entry name" value="60S RIBOSOMAL PROTEIN L36"/>
    <property type="match status" value="1"/>
</dbReference>
<feature type="region of interest" description="Disordered" evidence="5">
    <location>
        <begin position="1"/>
        <end position="33"/>
    </location>
</feature>
<keyword evidence="7" id="KW-1185">Reference proteome</keyword>
<evidence type="ECO:0000256" key="3">
    <source>
        <dbReference type="ARBA" id="ARBA00023274"/>
    </source>
</evidence>
<dbReference type="OrthoDB" id="9616667at2759"/>
<gene>
    <name evidence="6" type="ORF">THASP1DRAFT_5562</name>
</gene>
<evidence type="ECO:0000313" key="7">
    <source>
        <dbReference type="Proteomes" id="UP000271241"/>
    </source>
</evidence>
<dbReference type="GO" id="GO:0005840">
    <property type="term" value="C:ribosome"/>
    <property type="evidence" value="ECO:0007669"/>
    <property type="project" value="UniProtKB-KW"/>
</dbReference>